<evidence type="ECO:0000313" key="2">
    <source>
        <dbReference type="EMBL" id="HCT58869.1"/>
    </source>
</evidence>
<name>A0A3D4VCL6_9BACT</name>
<feature type="chain" id="PRO_5017559011" description="Copper chaperone PCu(A)C" evidence="1">
    <location>
        <begin position="19"/>
        <end position="227"/>
    </location>
</feature>
<dbReference type="EMBL" id="DPIY01000012">
    <property type="protein sequence ID" value="HCT58869.1"/>
    <property type="molecule type" value="Genomic_DNA"/>
</dbReference>
<keyword evidence="1" id="KW-0732">Signal</keyword>
<protein>
    <recommendedName>
        <fullName evidence="4">Copper chaperone PCu(A)C</fullName>
    </recommendedName>
</protein>
<proteinExistence type="predicted"/>
<sequence>MTNTIRLAVGLATLTLGAANIGAQTTTPQPPTRLPAARVVGEVKNMLTVQNDRNAAVTVFMQTGGVDRKLGVVPAGAVTSLAIPAAAARGQNALHFYARTQGNGPDLVASALPAASTRQLGLLIPPAGGVTWTDSIAVPLTSEERAAATVTIDNRRNKAMAVYAEQGTYSVKIGEASASGMTTLRLPVSMLRSGEGVRVLMRPAGDVGLSTQVLKLKTGDHVAVEVM</sequence>
<evidence type="ECO:0008006" key="4">
    <source>
        <dbReference type="Google" id="ProtNLM"/>
    </source>
</evidence>
<gene>
    <name evidence="2" type="ORF">DGD08_16840</name>
</gene>
<reference evidence="2 3" key="1">
    <citation type="journal article" date="2018" name="Nat. Biotechnol.">
        <title>A standardized bacterial taxonomy based on genome phylogeny substantially revises the tree of life.</title>
        <authorList>
            <person name="Parks D.H."/>
            <person name="Chuvochina M."/>
            <person name="Waite D.W."/>
            <person name="Rinke C."/>
            <person name="Skarshewski A."/>
            <person name="Chaumeil P.A."/>
            <person name="Hugenholtz P."/>
        </authorList>
    </citation>
    <scope>NUCLEOTIDE SEQUENCE [LARGE SCALE GENOMIC DNA]</scope>
    <source>
        <strain evidence="2">UBA8844</strain>
    </source>
</reference>
<dbReference type="Proteomes" id="UP000264071">
    <property type="component" value="Unassembled WGS sequence"/>
</dbReference>
<organism evidence="2 3">
    <name type="scientific">Gemmatimonas aurantiaca</name>
    <dbReference type="NCBI Taxonomy" id="173480"/>
    <lineage>
        <taxon>Bacteria</taxon>
        <taxon>Pseudomonadati</taxon>
        <taxon>Gemmatimonadota</taxon>
        <taxon>Gemmatimonadia</taxon>
        <taxon>Gemmatimonadales</taxon>
        <taxon>Gemmatimonadaceae</taxon>
        <taxon>Gemmatimonas</taxon>
    </lineage>
</organism>
<feature type="signal peptide" evidence="1">
    <location>
        <begin position="1"/>
        <end position="18"/>
    </location>
</feature>
<accession>A0A3D4VCL6</accession>
<comment type="caution">
    <text evidence="2">The sequence shown here is derived from an EMBL/GenBank/DDBJ whole genome shotgun (WGS) entry which is preliminary data.</text>
</comment>
<evidence type="ECO:0000256" key="1">
    <source>
        <dbReference type="SAM" id="SignalP"/>
    </source>
</evidence>
<evidence type="ECO:0000313" key="3">
    <source>
        <dbReference type="Proteomes" id="UP000264071"/>
    </source>
</evidence>
<dbReference type="AlphaFoldDB" id="A0A3D4VCL6"/>